<dbReference type="InterPro" id="IPR039420">
    <property type="entry name" value="WalR-like"/>
</dbReference>
<feature type="DNA-binding region" description="OmpR/PhoB-type" evidence="5">
    <location>
        <begin position="132"/>
        <end position="235"/>
    </location>
</feature>
<evidence type="ECO:0000256" key="5">
    <source>
        <dbReference type="PROSITE-ProRule" id="PRU01091"/>
    </source>
</evidence>
<reference evidence="8 9" key="1">
    <citation type="submission" date="2018-10" db="EMBL/GenBank/DDBJ databases">
        <title>Tessaracoccus antarcticuss sp. nov., isolated from sediment.</title>
        <authorList>
            <person name="Zhou L.Y."/>
            <person name="Du Z.J."/>
        </authorList>
    </citation>
    <scope>NUCLEOTIDE SEQUENCE [LARGE SCALE GENOMIC DNA]</scope>
    <source>
        <strain evidence="8 9">JDX10</strain>
    </source>
</reference>
<evidence type="ECO:0000313" key="8">
    <source>
        <dbReference type="EMBL" id="RMB57055.1"/>
    </source>
</evidence>
<dbReference type="EMBL" id="REFW01000008">
    <property type="protein sequence ID" value="RMB57055.1"/>
    <property type="molecule type" value="Genomic_DNA"/>
</dbReference>
<dbReference type="Pfam" id="PF00072">
    <property type="entry name" value="Response_reg"/>
    <property type="match status" value="1"/>
</dbReference>
<accession>A0A3M0FX31</accession>
<evidence type="ECO:0000259" key="7">
    <source>
        <dbReference type="PROSITE" id="PS51755"/>
    </source>
</evidence>
<name>A0A3M0FX31_9ACTN</name>
<proteinExistence type="predicted"/>
<evidence type="ECO:0000256" key="4">
    <source>
        <dbReference type="PROSITE-ProRule" id="PRU00169"/>
    </source>
</evidence>
<keyword evidence="9" id="KW-1185">Reference proteome</keyword>
<evidence type="ECO:0000313" key="9">
    <source>
        <dbReference type="Proteomes" id="UP000275256"/>
    </source>
</evidence>
<dbReference type="CDD" id="cd00383">
    <property type="entry name" value="trans_reg_C"/>
    <property type="match status" value="1"/>
</dbReference>
<dbReference type="SUPFAM" id="SSF52172">
    <property type="entry name" value="CheY-like"/>
    <property type="match status" value="1"/>
</dbReference>
<evidence type="ECO:0000259" key="6">
    <source>
        <dbReference type="PROSITE" id="PS50110"/>
    </source>
</evidence>
<organism evidence="8 9">
    <name type="scientific">Tessaracoccus antarcticus</name>
    <dbReference type="NCBI Taxonomy" id="2479848"/>
    <lineage>
        <taxon>Bacteria</taxon>
        <taxon>Bacillati</taxon>
        <taxon>Actinomycetota</taxon>
        <taxon>Actinomycetes</taxon>
        <taxon>Propionibacteriales</taxon>
        <taxon>Propionibacteriaceae</taxon>
        <taxon>Tessaracoccus</taxon>
    </lineage>
</organism>
<dbReference type="PANTHER" id="PTHR48111">
    <property type="entry name" value="REGULATOR OF RPOS"/>
    <property type="match status" value="1"/>
</dbReference>
<dbReference type="Gene3D" id="1.10.10.10">
    <property type="entry name" value="Winged helix-like DNA-binding domain superfamily/Winged helix DNA-binding domain"/>
    <property type="match status" value="1"/>
</dbReference>
<dbReference type="InterPro" id="IPR001867">
    <property type="entry name" value="OmpR/PhoB-type_DNA-bd"/>
</dbReference>
<dbReference type="GO" id="GO:0005829">
    <property type="term" value="C:cytosol"/>
    <property type="evidence" value="ECO:0007669"/>
    <property type="project" value="TreeGrafter"/>
</dbReference>
<dbReference type="AlphaFoldDB" id="A0A3M0FX31"/>
<keyword evidence="3 5" id="KW-0238">DNA-binding</keyword>
<dbReference type="InterPro" id="IPR011006">
    <property type="entry name" value="CheY-like_superfamily"/>
</dbReference>
<dbReference type="PROSITE" id="PS50110">
    <property type="entry name" value="RESPONSE_REGULATORY"/>
    <property type="match status" value="1"/>
</dbReference>
<evidence type="ECO:0000256" key="2">
    <source>
        <dbReference type="ARBA" id="ARBA00023012"/>
    </source>
</evidence>
<keyword evidence="1 4" id="KW-0597">Phosphoprotein</keyword>
<dbReference type="SUPFAM" id="SSF46894">
    <property type="entry name" value="C-terminal effector domain of the bipartite response regulators"/>
    <property type="match status" value="1"/>
</dbReference>
<comment type="caution">
    <text evidence="8">The sequence shown here is derived from an EMBL/GenBank/DDBJ whole genome shotgun (WGS) entry which is preliminary data.</text>
</comment>
<feature type="modified residue" description="4-aspartylphosphate" evidence="4">
    <location>
        <position position="56"/>
    </location>
</feature>
<dbReference type="GO" id="GO:0000156">
    <property type="term" value="F:phosphorelay response regulator activity"/>
    <property type="evidence" value="ECO:0007669"/>
    <property type="project" value="TreeGrafter"/>
</dbReference>
<evidence type="ECO:0000256" key="1">
    <source>
        <dbReference type="ARBA" id="ARBA00022553"/>
    </source>
</evidence>
<dbReference type="Gene3D" id="6.10.250.690">
    <property type="match status" value="1"/>
</dbReference>
<dbReference type="Pfam" id="PF00486">
    <property type="entry name" value="Trans_reg_C"/>
    <property type="match status" value="1"/>
</dbReference>
<sequence>METLKGSRLLLVEDDVRIGSLLRSELQAKGLAVTWAQNLAEARATTHDQFDLVMIDLGLPDGDGTELVREWRNAQAEIVIVILTARGEEIDVLVGLDAGADDYLVKPVRLAELTARVQAHLRRSSAALGRGDSFLRVGELGLDLAARRVNLGSKELKLRSREYDLLVRLADDCGEAVRRETLMDDVWDVNWFGSTKTLDVHIAALRRVLAEAAQQTRVVAPTITALRGFGYRLDP</sequence>
<dbReference type="InterPro" id="IPR001789">
    <property type="entry name" value="Sig_transdc_resp-reg_receiver"/>
</dbReference>
<keyword evidence="2" id="KW-0902">Two-component regulatory system</keyword>
<dbReference type="RefSeq" id="WP_121902797.1">
    <property type="nucleotide sequence ID" value="NZ_REFW01000008.1"/>
</dbReference>
<protein>
    <submittedName>
        <fullName evidence="8">DNA-binding response regulator</fullName>
    </submittedName>
</protein>
<feature type="domain" description="OmpR/PhoB-type" evidence="7">
    <location>
        <begin position="132"/>
        <end position="235"/>
    </location>
</feature>
<dbReference type="GO" id="GO:0000976">
    <property type="term" value="F:transcription cis-regulatory region binding"/>
    <property type="evidence" value="ECO:0007669"/>
    <property type="project" value="TreeGrafter"/>
</dbReference>
<dbReference type="SMART" id="SM00862">
    <property type="entry name" value="Trans_reg_C"/>
    <property type="match status" value="1"/>
</dbReference>
<dbReference type="OrthoDB" id="5511894at2"/>
<dbReference type="Gene3D" id="3.40.50.2300">
    <property type="match status" value="1"/>
</dbReference>
<dbReference type="InterPro" id="IPR016032">
    <property type="entry name" value="Sig_transdc_resp-reg_C-effctor"/>
</dbReference>
<dbReference type="Proteomes" id="UP000275256">
    <property type="component" value="Unassembled WGS sequence"/>
</dbReference>
<dbReference type="PROSITE" id="PS51755">
    <property type="entry name" value="OMPR_PHOB"/>
    <property type="match status" value="1"/>
</dbReference>
<dbReference type="SMART" id="SM00448">
    <property type="entry name" value="REC"/>
    <property type="match status" value="1"/>
</dbReference>
<evidence type="ECO:0000256" key="3">
    <source>
        <dbReference type="ARBA" id="ARBA00023125"/>
    </source>
</evidence>
<dbReference type="InterPro" id="IPR036388">
    <property type="entry name" value="WH-like_DNA-bd_sf"/>
</dbReference>
<feature type="domain" description="Response regulatory" evidence="6">
    <location>
        <begin position="8"/>
        <end position="121"/>
    </location>
</feature>
<gene>
    <name evidence="8" type="ORF">EAX62_16280</name>
</gene>
<dbReference type="GO" id="GO:0006355">
    <property type="term" value="P:regulation of DNA-templated transcription"/>
    <property type="evidence" value="ECO:0007669"/>
    <property type="project" value="InterPro"/>
</dbReference>
<dbReference type="PANTHER" id="PTHR48111:SF40">
    <property type="entry name" value="PHOSPHATE REGULON TRANSCRIPTIONAL REGULATORY PROTEIN PHOB"/>
    <property type="match status" value="1"/>
</dbReference>
<dbReference type="GO" id="GO:0032993">
    <property type="term" value="C:protein-DNA complex"/>
    <property type="evidence" value="ECO:0007669"/>
    <property type="project" value="TreeGrafter"/>
</dbReference>